<dbReference type="NCBIfam" id="TIGR03012">
    <property type="entry name" value="sulf_tusD_dsrE"/>
    <property type="match status" value="1"/>
</dbReference>
<dbReference type="KEGG" id="senm:TRABTM_A_00020"/>
<dbReference type="InterPro" id="IPR017463">
    <property type="entry name" value="Sulphur_relay_TusD/DsrE"/>
</dbReference>
<dbReference type="RefSeq" id="WP_269446329.1">
    <property type="nucleotide sequence ID" value="NZ_LT594522.1"/>
</dbReference>
<dbReference type="PANTHER" id="PTHR34874:SF3">
    <property type="entry name" value="SULFURTRANSFERASE TUSD"/>
    <property type="match status" value="1"/>
</dbReference>
<keyword evidence="4 5" id="KW-0808">Transferase</keyword>
<dbReference type="GO" id="GO:0097163">
    <property type="term" value="F:sulfur carrier activity"/>
    <property type="evidence" value="ECO:0007669"/>
    <property type="project" value="TreeGrafter"/>
</dbReference>
<organism evidence="5 6">
    <name type="scientific">secondary endosymbiont of Trabutina mannipara</name>
    <dbReference type="NCBI Taxonomy" id="1835721"/>
    <lineage>
        <taxon>Bacteria</taxon>
        <taxon>Pseudomonadati</taxon>
        <taxon>Pseudomonadota</taxon>
        <taxon>Gammaproteobacteria</taxon>
        <taxon>Enterobacterales</taxon>
        <taxon>Enterobacteriaceae</taxon>
    </lineage>
</organism>
<dbReference type="GO" id="GO:1990228">
    <property type="term" value="C:sulfurtransferase complex"/>
    <property type="evidence" value="ECO:0007669"/>
    <property type="project" value="TreeGrafter"/>
</dbReference>
<dbReference type="Gene3D" id="3.40.1260.10">
    <property type="entry name" value="DsrEFH-like"/>
    <property type="match status" value="1"/>
</dbReference>
<dbReference type="EC" id="2.8.1.-" evidence="5"/>
<dbReference type="NCBIfam" id="NF001237">
    <property type="entry name" value="PRK00207.1"/>
    <property type="match status" value="1"/>
</dbReference>
<comment type="similarity">
    <text evidence="2">Belongs to the DsrE/TusD family.</text>
</comment>
<proteinExistence type="inferred from homology"/>
<protein>
    <submittedName>
        <fullName evidence="5">Sulfurtransferase TusD</fullName>
        <ecNumber evidence="5">2.8.1.-</ecNumber>
    </submittedName>
</protein>
<dbReference type="InterPro" id="IPR027396">
    <property type="entry name" value="DsrEFH-like"/>
</dbReference>
<dbReference type="GO" id="GO:0016783">
    <property type="term" value="F:sulfurtransferase activity"/>
    <property type="evidence" value="ECO:0007669"/>
    <property type="project" value="InterPro"/>
</dbReference>
<evidence type="ECO:0000313" key="5">
    <source>
        <dbReference type="EMBL" id="SBT81889.1"/>
    </source>
</evidence>
<dbReference type="AlphaFoldDB" id="A0A1C3L3V0"/>
<dbReference type="InterPro" id="IPR003787">
    <property type="entry name" value="Sulphur_relay_DsrE/F-like"/>
</dbReference>
<evidence type="ECO:0000256" key="2">
    <source>
        <dbReference type="ARBA" id="ARBA00007067"/>
    </source>
</evidence>
<gene>
    <name evidence="5" type="primary">tusD</name>
    <name evidence="5" type="ORF">TRABTM_A_00020</name>
</gene>
<evidence type="ECO:0000256" key="4">
    <source>
        <dbReference type="ARBA" id="ARBA00022679"/>
    </source>
</evidence>
<dbReference type="EMBL" id="LT594522">
    <property type="protein sequence ID" value="SBT81889.1"/>
    <property type="molecule type" value="Genomic_DNA"/>
</dbReference>
<keyword evidence="6" id="KW-1185">Reference proteome</keyword>
<evidence type="ECO:0000256" key="1">
    <source>
        <dbReference type="ARBA" id="ARBA00004496"/>
    </source>
</evidence>
<dbReference type="STRING" id="1835721.TRABTM_A_00020"/>
<dbReference type="Proteomes" id="UP000092809">
    <property type="component" value="Chromosome I"/>
</dbReference>
<keyword evidence="3" id="KW-0963">Cytoplasm</keyword>
<dbReference type="SUPFAM" id="SSF75169">
    <property type="entry name" value="DsrEFH-like"/>
    <property type="match status" value="1"/>
</dbReference>
<name>A0A1C3L3V0_9ENTR</name>
<sequence>MNLNYCIMITATAYEKQNSIIALQFTKTLLESNNHISTIFFYQNGVNNANSLITSAIDEIDLILAWCELAKKYKIRLDICVSAAIRRGLVKTEQTIMLNKKNKIGNFQNYFNLVSLSYFAQALFFCDRFIQF</sequence>
<dbReference type="Pfam" id="PF02635">
    <property type="entry name" value="DsrE"/>
    <property type="match status" value="1"/>
</dbReference>
<evidence type="ECO:0000256" key="3">
    <source>
        <dbReference type="ARBA" id="ARBA00022490"/>
    </source>
</evidence>
<dbReference type="GO" id="GO:0002143">
    <property type="term" value="P:tRNA wobble position uridine thiolation"/>
    <property type="evidence" value="ECO:0007669"/>
    <property type="project" value="TreeGrafter"/>
</dbReference>
<accession>A0A1C3L3V0</accession>
<reference evidence="6" key="1">
    <citation type="submission" date="2016-06" db="EMBL/GenBank/DDBJ databases">
        <authorList>
            <person name="Szabo Gitta"/>
        </authorList>
    </citation>
    <scope>NUCLEOTIDE SEQUENCE [LARGE SCALE GENOMIC DNA]</scope>
</reference>
<comment type="subcellular location">
    <subcellularLocation>
        <location evidence="1">Cytoplasm</location>
    </subcellularLocation>
</comment>
<dbReference type="PANTHER" id="PTHR34874">
    <property type="entry name" value="PROTEIN YCHN"/>
    <property type="match status" value="1"/>
</dbReference>
<evidence type="ECO:0000313" key="6">
    <source>
        <dbReference type="Proteomes" id="UP000092809"/>
    </source>
</evidence>